<gene>
    <name evidence="5" type="ORF">HD597_000148</name>
</gene>
<dbReference type="Gene3D" id="3.50.50.60">
    <property type="entry name" value="FAD/NAD(P)-binding domain"/>
    <property type="match status" value="1"/>
</dbReference>
<evidence type="ECO:0000256" key="3">
    <source>
        <dbReference type="SAM" id="MobiDB-lite"/>
    </source>
</evidence>
<dbReference type="PRINTS" id="PR00420">
    <property type="entry name" value="RNGMNOXGNASE"/>
</dbReference>
<protein>
    <submittedName>
        <fullName evidence="5">2-polyprenyl-6-methoxyphenol hydroxylase-like FAD-dependent oxidoreductase</fullName>
    </submittedName>
</protein>
<evidence type="ECO:0000313" key="5">
    <source>
        <dbReference type="EMBL" id="MCP2353128.1"/>
    </source>
</evidence>
<dbReference type="GO" id="GO:0071949">
    <property type="term" value="F:FAD binding"/>
    <property type="evidence" value="ECO:0007669"/>
    <property type="project" value="InterPro"/>
</dbReference>
<dbReference type="AlphaFoldDB" id="A0A9X2GFJ0"/>
<dbReference type="EMBL" id="JAMZEB010000001">
    <property type="protein sequence ID" value="MCP2353128.1"/>
    <property type="molecule type" value="Genomic_DNA"/>
</dbReference>
<dbReference type="RefSeq" id="WP_253739559.1">
    <property type="nucleotide sequence ID" value="NZ_BAABKA010000105.1"/>
</dbReference>
<dbReference type="SUPFAM" id="SSF54373">
    <property type="entry name" value="FAD-linked reductases, C-terminal domain"/>
    <property type="match status" value="1"/>
</dbReference>
<feature type="compositionally biased region" description="Pro residues" evidence="3">
    <location>
        <begin position="1"/>
        <end position="12"/>
    </location>
</feature>
<comment type="caution">
    <text evidence="5">The sequence shown here is derived from an EMBL/GenBank/DDBJ whole genome shotgun (WGS) entry which is preliminary data.</text>
</comment>
<dbReference type="InterPro" id="IPR050493">
    <property type="entry name" value="FAD-dep_Monooxygenase_BioMet"/>
</dbReference>
<name>A0A9X2GFJ0_9ACTN</name>
<evidence type="ECO:0000259" key="4">
    <source>
        <dbReference type="Pfam" id="PF01494"/>
    </source>
</evidence>
<dbReference type="Gene3D" id="3.30.9.30">
    <property type="match status" value="1"/>
</dbReference>
<dbReference type="SUPFAM" id="SSF51905">
    <property type="entry name" value="FAD/NAD(P)-binding domain"/>
    <property type="match status" value="1"/>
</dbReference>
<dbReference type="InterPro" id="IPR036188">
    <property type="entry name" value="FAD/NAD-bd_sf"/>
</dbReference>
<reference evidence="5" key="1">
    <citation type="submission" date="2022-06" db="EMBL/GenBank/DDBJ databases">
        <title>Sequencing the genomes of 1000 actinobacteria strains.</title>
        <authorList>
            <person name="Klenk H.-P."/>
        </authorList>
    </citation>
    <scope>NUCLEOTIDE SEQUENCE</scope>
    <source>
        <strain evidence="5">DSM 46694</strain>
    </source>
</reference>
<dbReference type="InterPro" id="IPR002938">
    <property type="entry name" value="FAD-bd"/>
</dbReference>
<dbReference type="PANTHER" id="PTHR13789:SF309">
    <property type="entry name" value="PUTATIVE (AFU_ORTHOLOGUE AFUA_6G14510)-RELATED"/>
    <property type="match status" value="1"/>
</dbReference>
<keyword evidence="6" id="KW-1185">Reference proteome</keyword>
<dbReference type="Pfam" id="PF01494">
    <property type="entry name" value="FAD_binding_3"/>
    <property type="match status" value="1"/>
</dbReference>
<sequence>MIPLVPPSPTSPTTPAGEPQPSIAIVGGSITGPALALLLHQAGFTRVSVLEASPTPYAQSGGVIGLDHVSLATLDALGISQEELVPFPSERVTAIHIADRRETRRSHFVHPGRNTGWHQLNTALLNRLPGGWLQPGRRVRALRAADDGTALLDLAGATPLRADVVVFADGRRSLGRRLLDPSRPLRYAGYVAWRGQLPGHLPGQLPDLCAFTRFEPASSQFNLFPILRKDGTTAVDWTLYLNMTSRHFRHLIGYDPTEHTYLLPHQIGTAARTVVLAEAERLLPHRPPR</sequence>
<keyword evidence="1" id="KW-0560">Oxidoreductase</keyword>
<evidence type="ECO:0000313" key="6">
    <source>
        <dbReference type="Proteomes" id="UP001139648"/>
    </source>
</evidence>
<evidence type="ECO:0000256" key="1">
    <source>
        <dbReference type="ARBA" id="ARBA00023002"/>
    </source>
</evidence>
<dbReference type="PANTHER" id="PTHR13789">
    <property type="entry name" value="MONOOXYGENASE"/>
    <property type="match status" value="1"/>
</dbReference>
<dbReference type="GO" id="GO:0004497">
    <property type="term" value="F:monooxygenase activity"/>
    <property type="evidence" value="ECO:0007669"/>
    <property type="project" value="UniProtKB-KW"/>
</dbReference>
<organism evidence="5 6">
    <name type="scientific">Nonomuraea thailandensis</name>
    <dbReference type="NCBI Taxonomy" id="1188745"/>
    <lineage>
        <taxon>Bacteria</taxon>
        <taxon>Bacillati</taxon>
        <taxon>Actinomycetota</taxon>
        <taxon>Actinomycetes</taxon>
        <taxon>Streptosporangiales</taxon>
        <taxon>Streptosporangiaceae</taxon>
        <taxon>Nonomuraea</taxon>
    </lineage>
</organism>
<dbReference type="Proteomes" id="UP001139648">
    <property type="component" value="Unassembled WGS sequence"/>
</dbReference>
<feature type="region of interest" description="Disordered" evidence="3">
    <location>
        <begin position="1"/>
        <end position="21"/>
    </location>
</feature>
<evidence type="ECO:0000256" key="2">
    <source>
        <dbReference type="ARBA" id="ARBA00023033"/>
    </source>
</evidence>
<keyword evidence="2" id="KW-0503">Monooxygenase</keyword>
<accession>A0A9X2GFJ0</accession>
<feature type="domain" description="FAD-binding" evidence="4">
    <location>
        <begin position="23"/>
        <end position="180"/>
    </location>
</feature>
<proteinExistence type="predicted"/>